<dbReference type="AlphaFoldDB" id="A0A7R9A845"/>
<reference evidence="1" key="1">
    <citation type="submission" date="2020-11" db="EMBL/GenBank/DDBJ databases">
        <authorList>
            <person name="Tran Van P."/>
        </authorList>
    </citation>
    <scope>NUCLEOTIDE SEQUENCE</scope>
</reference>
<dbReference type="Proteomes" id="UP000677054">
    <property type="component" value="Unassembled WGS sequence"/>
</dbReference>
<organism evidence="1">
    <name type="scientific">Darwinula stevensoni</name>
    <dbReference type="NCBI Taxonomy" id="69355"/>
    <lineage>
        <taxon>Eukaryota</taxon>
        <taxon>Metazoa</taxon>
        <taxon>Ecdysozoa</taxon>
        <taxon>Arthropoda</taxon>
        <taxon>Crustacea</taxon>
        <taxon>Oligostraca</taxon>
        <taxon>Ostracoda</taxon>
        <taxon>Podocopa</taxon>
        <taxon>Podocopida</taxon>
        <taxon>Darwinulocopina</taxon>
        <taxon>Darwinuloidea</taxon>
        <taxon>Darwinulidae</taxon>
        <taxon>Darwinula</taxon>
    </lineage>
</organism>
<dbReference type="OrthoDB" id="6376270at2759"/>
<evidence type="ECO:0000313" key="1">
    <source>
        <dbReference type="EMBL" id="CAD7248811.1"/>
    </source>
</evidence>
<dbReference type="EMBL" id="LR901523">
    <property type="protein sequence ID" value="CAD7248811.1"/>
    <property type="molecule type" value="Genomic_DNA"/>
</dbReference>
<gene>
    <name evidence="1" type="ORF">DSTB1V02_LOCUS8618</name>
</gene>
<keyword evidence="2" id="KW-1185">Reference proteome</keyword>
<protein>
    <submittedName>
        <fullName evidence="1">Uncharacterized protein</fullName>
    </submittedName>
</protein>
<proteinExistence type="predicted"/>
<dbReference type="EMBL" id="CAJPEV010002006">
    <property type="protein sequence ID" value="CAG0895278.1"/>
    <property type="molecule type" value="Genomic_DNA"/>
</dbReference>
<name>A0A7R9A845_9CRUS</name>
<evidence type="ECO:0000313" key="2">
    <source>
        <dbReference type="Proteomes" id="UP000677054"/>
    </source>
</evidence>
<accession>A0A7R9A845</accession>
<sequence>MANFGVSSDVTGTLVGNTASIGGNSYAAFIPANSAGYPASSAGYAPPDYGAVSGAGYAGPDDYDAFFVPALPKTDLHITGKLPFLLGATSVGFLIAILVLVAKAAEEGSLDAPKKNKDKVKDEMPVPVSIPIPAATHSSQYDNYVRRKRAVDASPYQSEAHLARLTSIVLAALQSQECQQRMYCEMGSTLKTYGADRGIVFTLMDMLAPVSMKDSVKKIVSAANGTAECATYKCGSEK</sequence>